<keyword evidence="2" id="KW-1185">Reference proteome</keyword>
<reference evidence="1" key="1">
    <citation type="submission" date="2023-08" db="EMBL/GenBank/DDBJ databases">
        <authorList>
            <person name="Chen Y."/>
            <person name="Shah S."/>
            <person name="Dougan E. K."/>
            <person name="Thang M."/>
            <person name="Chan C."/>
        </authorList>
    </citation>
    <scope>NUCLEOTIDE SEQUENCE</scope>
</reference>
<name>A0AA36JEV8_9DINO</name>
<sequence length="132" mass="14821">MAFDHMPGATVDLGMTAIGYNDWDEETAKRNRPVVFAYGGSEIKKNDPDISLTEFNLRGKFAKDTDDMKWIKRPGRGKEPEKLPGRLAGCHLPWTANERLAVVITGHDSCTSHARASQKCPCRSLRCRMRKS</sequence>
<evidence type="ECO:0000313" key="1">
    <source>
        <dbReference type="EMBL" id="CAJ1404399.1"/>
    </source>
</evidence>
<dbReference type="AlphaFoldDB" id="A0AA36JEV8"/>
<organism evidence="1 2">
    <name type="scientific">Effrenium voratum</name>
    <dbReference type="NCBI Taxonomy" id="2562239"/>
    <lineage>
        <taxon>Eukaryota</taxon>
        <taxon>Sar</taxon>
        <taxon>Alveolata</taxon>
        <taxon>Dinophyceae</taxon>
        <taxon>Suessiales</taxon>
        <taxon>Symbiodiniaceae</taxon>
        <taxon>Effrenium</taxon>
    </lineage>
</organism>
<accession>A0AA36JEV8</accession>
<dbReference type="EMBL" id="CAUJNA010003538">
    <property type="protein sequence ID" value="CAJ1404399.1"/>
    <property type="molecule type" value="Genomic_DNA"/>
</dbReference>
<proteinExistence type="predicted"/>
<gene>
    <name evidence="1" type="ORF">EVOR1521_LOCUS26851</name>
</gene>
<evidence type="ECO:0000313" key="2">
    <source>
        <dbReference type="Proteomes" id="UP001178507"/>
    </source>
</evidence>
<protein>
    <submittedName>
        <fullName evidence="1">Uncharacterized protein</fullName>
    </submittedName>
</protein>
<dbReference type="Proteomes" id="UP001178507">
    <property type="component" value="Unassembled WGS sequence"/>
</dbReference>
<comment type="caution">
    <text evidence="1">The sequence shown here is derived from an EMBL/GenBank/DDBJ whole genome shotgun (WGS) entry which is preliminary data.</text>
</comment>